<keyword evidence="1" id="KW-0732">Signal</keyword>
<reference evidence="3 4" key="1">
    <citation type="journal article" date="2011" name="J. Bacteriol.">
        <title>Complete genome sequence of the industrial strain Ketogulonicigenium vulgare WSH-001.</title>
        <authorList>
            <person name="Liu L."/>
            <person name="Li Y."/>
            <person name="Zhang J."/>
            <person name="Zhou Z."/>
            <person name="Liu J."/>
            <person name="Li X."/>
            <person name="Zhou J."/>
            <person name="Du G."/>
            <person name="Wang L."/>
            <person name="Chen J."/>
        </authorList>
    </citation>
    <scope>NUCLEOTIDE SEQUENCE [LARGE SCALE GENOMIC DNA]</scope>
    <source>
        <strain evidence="3 4">WSH-001</strain>
    </source>
</reference>
<dbReference type="Pfam" id="PF05239">
    <property type="entry name" value="PRC"/>
    <property type="match status" value="1"/>
</dbReference>
<feature type="chain" id="PRO_5003392175" description="PRC-barrel domain-containing protein" evidence="1">
    <location>
        <begin position="22"/>
        <end position="145"/>
    </location>
</feature>
<dbReference type="HOGENOM" id="CLU_1784289_0_0_5"/>
<feature type="signal peptide" evidence="1">
    <location>
        <begin position="1"/>
        <end position="21"/>
    </location>
</feature>
<dbReference type="Proteomes" id="UP000000692">
    <property type="component" value="Chromosome"/>
</dbReference>
<sequence length="145" mass="14875">MMKPQLLAAVAAALLASTQMAAAQDATTIVAPEGFTAAESPATQAELMGTVVYSAAGAVIGEVTDIIAGNDPAQNAPTGTLTHVVLDVESVLGDDARYVAVPLEAFVLFRSADEVRLVLTANEEYLRTQPFYEAGNPATLGAVPG</sequence>
<dbReference type="KEGG" id="kvl:KVU_1337"/>
<organism evidence="3 4">
    <name type="scientific">Ketogulonicigenium vulgare (strain WSH-001)</name>
    <dbReference type="NCBI Taxonomy" id="759362"/>
    <lineage>
        <taxon>Bacteria</taxon>
        <taxon>Pseudomonadati</taxon>
        <taxon>Pseudomonadota</taxon>
        <taxon>Alphaproteobacteria</taxon>
        <taxon>Rhodobacterales</taxon>
        <taxon>Roseobacteraceae</taxon>
        <taxon>Ketogulonicigenium</taxon>
    </lineage>
</organism>
<protein>
    <recommendedName>
        <fullName evidence="2">PRC-barrel domain-containing protein</fullName>
    </recommendedName>
</protein>
<accession>F9Y8K7</accession>
<dbReference type="InterPro" id="IPR027275">
    <property type="entry name" value="PRC-brl_dom"/>
</dbReference>
<dbReference type="SUPFAM" id="SSF50346">
    <property type="entry name" value="PRC-barrel domain"/>
    <property type="match status" value="1"/>
</dbReference>
<evidence type="ECO:0000259" key="2">
    <source>
        <dbReference type="Pfam" id="PF05239"/>
    </source>
</evidence>
<dbReference type="Gene3D" id="2.30.30.240">
    <property type="entry name" value="PRC-barrel domain"/>
    <property type="match status" value="1"/>
</dbReference>
<dbReference type="InterPro" id="IPR011033">
    <property type="entry name" value="PRC_barrel-like_sf"/>
</dbReference>
<dbReference type="AlphaFoldDB" id="F9Y8K7"/>
<evidence type="ECO:0000256" key="1">
    <source>
        <dbReference type="SAM" id="SignalP"/>
    </source>
</evidence>
<dbReference type="OrthoDB" id="286778at2"/>
<dbReference type="EMBL" id="CP002018">
    <property type="protein sequence ID" value="AEM41176.1"/>
    <property type="molecule type" value="Genomic_DNA"/>
</dbReference>
<evidence type="ECO:0000313" key="4">
    <source>
        <dbReference type="Proteomes" id="UP000000692"/>
    </source>
</evidence>
<gene>
    <name evidence="3" type="ordered locus">KVU_1337</name>
</gene>
<evidence type="ECO:0000313" key="3">
    <source>
        <dbReference type="EMBL" id="AEM41176.1"/>
    </source>
</evidence>
<keyword evidence="4" id="KW-1185">Reference proteome</keyword>
<proteinExistence type="predicted"/>
<feature type="domain" description="PRC-barrel" evidence="2">
    <location>
        <begin position="45"/>
        <end position="124"/>
    </location>
</feature>
<name>F9Y8K7_KETVW</name>